<accession>A0A0F9SS91</accession>
<evidence type="ECO:0008006" key="2">
    <source>
        <dbReference type="Google" id="ProtNLM"/>
    </source>
</evidence>
<reference evidence="1" key="1">
    <citation type="journal article" date="2015" name="Nature">
        <title>Complex archaea that bridge the gap between prokaryotes and eukaryotes.</title>
        <authorList>
            <person name="Spang A."/>
            <person name="Saw J.H."/>
            <person name="Jorgensen S.L."/>
            <person name="Zaremba-Niedzwiedzka K."/>
            <person name="Martijn J."/>
            <person name="Lind A.E."/>
            <person name="van Eijk R."/>
            <person name="Schleper C."/>
            <person name="Guy L."/>
            <person name="Ettema T.J."/>
        </authorList>
    </citation>
    <scope>NUCLEOTIDE SEQUENCE</scope>
</reference>
<sequence>MGGQCSTRVWISDWDKAQCSKKAVVKRDGKWYCKIHDPEYIKAKEDKRQARRVKIQCPKCGSAPRPWWAYCPFCGTKYPKH</sequence>
<comment type="caution">
    <text evidence="1">The sequence shown here is derived from an EMBL/GenBank/DDBJ whole genome shotgun (WGS) entry which is preliminary data.</text>
</comment>
<proteinExistence type="predicted"/>
<name>A0A0F9SS91_9ZZZZ</name>
<organism evidence="1">
    <name type="scientific">marine sediment metagenome</name>
    <dbReference type="NCBI Taxonomy" id="412755"/>
    <lineage>
        <taxon>unclassified sequences</taxon>
        <taxon>metagenomes</taxon>
        <taxon>ecological metagenomes</taxon>
    </lineage>
</organism>
<dbReference type="AlphaFoldDB" id="A0A0F9SS91"/>
<protein>
    <recommendedName>
        <fullName evidence="2">Zinc-ribbon domain-containing protein</fullName>
    </recommendedName>
</protein>
<dbReference type="EMBL" id="LAZR01000375">
    <property type="protein sequence ID" value="KKN71835.1"/>
    <property type="molecule type" value="Genomic_DNA"/>
</dbReference>
<gene>
    <name evidence="1" type="ORF">LCGC14_0416890</name>
</gene>
<evidence type="ECO:0000313" key="1">
    <source>
        <dbReference type="EMBL" id="KKN71835.1"/>
    </source>
</evidence>